<name>A0ACC6AI82_NITWI</name>
<evidence type="ECO:0000313" key="1">
    <source>
        <dbReference type="EMBL" id="MCP1998986.1"/>
    </source>
</evidence>
<protein>
    <submittedName>
        <fullName evidence="1">Uncharacterized protein</fullName>
    </submittedName>
</protein>
<organism evidence="1 2">
    <name type="scientific">Nitrobacter winogradskyi</name>
    <name type="common">Nitrobacter agilis</name>
    <dbReference type="NCBI Taxonomy" id="913"/>
    <lineage>
        <taxon>Bacteria</taxon>
        <taxon>Pseudomonadati</taxon>
        <taxon>Pseudomonadota</taxon>
        <taxon>Alphaproteobacteria</taxon>
        <taxon>Hyphomicrobiales</taxon>
        <taxon>Nitrobacteraceae</taxon>
        <taxon>Nitrobacter</taxon>
    </lineage>
</organism>
<dbReference type="EMBL" id="JALJZS010000001">
    <property type="protein sequence ID" value="MCP1998986.1"/>
    <property type="molecule type" value="Genomic_DNA"/>
</dbReference>
<keyword evidence="2" id="KW-1185">Reference proteome</keyword>
<accession>A0ACC6AI82</accession>
<dbReference type="Proteomes" id="UP001205486">
    <property type="component" value="Unassembled WGS sequence"/>
</dbReference>
<reference evidence="1" key="1">
    <citation type="submission" date="2022-03" db="EMBL/GenBank/DDBJ databases">
        <title>Interactions between chemoautotrophic and heterotrophic bacteria.</title>
        <authorList>
            <person name="Santoro A."/>
        </authorList>
    </citation>
    <scope>NUCLEOTIDE SEQUENCE</scope>
    <source>
        <strain evidence="1">Nb-106</strain>
    </source>
</reference>
<proteinExistence type="predicted"/>
<gene>
    <name evidence="1" type="ORF">J2S34_001408</name>
</gene>
<evidence type="ECO:0000313" key="2">
    <source>
        <dbReference type="Proteomes" id="UP001205486"/>
    </source>
</evidence>
<comment type="caution">
    <text evidence="1">The sequence shown here is derived from an EMBL/GenBank/DDBJ whole genome shotgun (WGS) entry which is preliminary data.</text>
</comment>
<sequence>MRSRHRPYDFREDGPLYRFINRRPGYRRTVTMPERGVGPHVRLVFAEMMRQQRTYDEVESASGFRRASLKGWRNKNAPGLDSLEAVLNSLGFHLIAVPAHVEMLPPSVAAKAAELAALAKIELGEVWSAAVQIAALQLASTAEGERILAELDAERAAANDNKRHYRRKSKPANDNAKQATTAA</sequence>